<feature type="region of interest" description="Disordered" evidence="1">
    <location>
        <begin position="537"/>
        <end position="561"/>
    </location>
</feature>
<protein>
    <submittedName>
        <fullName evidence="2">Uncharacterized protein</fullName>
    </submittedName>
</protein>
<feature type="compositionally biased region" description="Polar residues" evidence="1">
    <location>
        <begin position="179"/>
        <end position="199"/>
    </location>
</feature>
<feature type="compositionally biased region" description="Polar residues" evidence="1">
    <location>
        <begin position="304"/>
        <end position="321"/>
    </location>
</feature>
<evidence type="ECO:0000313" key="2">
    <source>
        <dbReference type="EMBL" id="EGG03896.1"/>
    </source>
</evidence>
<feature type="compositionally biased region" description="Basic and acidic residues" evidence="1">
    <location>
        <begin position="771"/>
        <end position="788"/>
    </location>
</feature>
<dbReference type="PANTHER" id="PTHR13454">
    <property type="entry name" value="PROTEIN MCM10 HOMOLOG"/>
    <property type="match status" value="1"/>
</dbReference>
<dbReference type="InterPro" id="IPR040184">
    <property type="entry name" value="Mcm10"/>
</dbReference>
<name>F4RU92_MELLP</name>
<dbReference type="VEuPathDB" id="FungiDB:MELLADRAFT_89687"/>
<dbReference type="OrthoDB" id="202825at2759"/>
<gene>
    <name evidence="2" type="ORF">MELLADRAFT_89687</name>
</gene>
<dbReference type="STRING" id="747676.F4RU92"/>
<sequence>MFPSRTVQEPQVSTISLKSKEDAEAEIERLKQYVEDLKQKEESKKRASNVLVPCSPSPRKKKRERFESVQSEERSSRDQPSSKSTHRPTAGSSRTALQDSKNVLVARELLMTARPKSSLLDGMKAVRENLKISATVRAVPRNTSFLDPRPNPTRSAPITQQSPFCSNRIKASVPEHVVQPSSSRSTLNDAEPYNKSSTGLREADLTVRAEIPIGPVEFKPPIGDPIFSTLEPNSNVRLRQRNLSHEDLQDHLYGRHIVRINELYNIIRKLDDSKSKGGTEWDIPLIGDWVLFAVIGEKGDLKLTNPQNSQLPPSESKSLGSKQKGKAARVPEGEDDELSECLRRDEDVQQATNDAEFSSGRIRQRRHYINFKLIDMSSKSISQSGSGMINMILFEAEDVSSTDTIDINGNPTIHKVYRGGSGGAYEKFWKEQPGTLIAILNPKVINQDHMKKIHSIVIPMYLGNCTAKRLDTGKGCGNWCDLRISADPENQEDVTKSVPVCEFHLQRQINKTRAGRAEFFSSNSGMNKHVGAQFNPAGMRKHGQNGKAKFDPVKKTGLLPANKNGMRVIDGERTYVCPGNRSNPKNINPAVSKKPRWDEPIDTEKLDAIRRRRKREASEKELEESILEKDVDGEVKKNGNGEVKKNQSLGDQYLLDAKRLLKAKSEKLKGVDQGSSHASGSQSSSKAPTRARKTFDDTLVEGIGHNPTKEASTSNSKPKTEEESCNFLDLLGEEGPIRKLGPDTLSVGAKHGARQNGMLKKKTQVSLTLEEVSRLDKSTVDDVGKDDKDESDSDDSLIVLPPT</sequence>
<feature type="compositionally biased region" description="Low complexity" evidence="1">
    <location>
        <begin position="673"/>
        <end position="685"/>
    </location>
</feature>
<dbReference type="GeneID" id="18935284"/>
<feature type="region of interest" description="Disordered" evidence="1">
    <location>
        <begin position="575"/>
        <end position="599"/>
    </location>
</feature>
<evidence type="ECO:0000313" key="3">
    <source>
        <dbReference type="Proteomes" id="UP000001072"/>
    </source>
</evidence>
<dbReference type="GO" id="GO:0003697">
    <property type="term" value="F:single-stranded DNA binding"/>
    <property type="evidence" value="ECO:0007669"/>
    <property type="project" value="InterPro"/>
</dbReference>
<feature type="compositionally biased region" description="Polar residues" evidence="1">
    <location>
        <begin position="1"/>
        <end position="17"/>
    </location>
</feature>
<feature type="region of interest" description="Disordered" evidence="1">
    <location>
        <begin position="667"/>
        <end position="803"/>
    </location>
</feature>
<keyword evidence="3" id="KW-1185">Reference proteome</keyword>
<feature type="region of interest" description="Disordered" evidence="1">
    <location>
        <begin position="178"/>
        <end position="199"/>
    </location>
</feature>
<accession>F4RU92</accession>
<evidence type="ECO:0000256" key="1">
    <source>
        <dbReference type="SAM" id="MobiDB-lite"/>
    </source>
</evidence>
<dbReference type="AlphaFoldDB" id="F4RU92"/>
<feature type="region of interest" description="Disordered" evidence="1">
    <location>
        <begin position="1"/>
        <end position="21"/>
    </location>
</feature>
<dbReference type="Proteomes" id="UP000001072">
    <property type="component" value="Unassembled WGS sequence"/>
</dbReference>
<dbReference type="RefSeq" id="XP_007412689.1">
    <property type="nucleotide sequence ID" value="XM_007412627.1"/>
</dbReference>
<feature type="region of interest" description="Disordered" evidence="1">
    <location>
        <begin position="303"/>
        <end position="339"/>
    </location>
</feature>
<organism evidence="3">
    <name type="scientific">Melampsora larici-populina (strain 98AG31 / pathotype 3-4-7)</name>
    <name type="common">Poplar leaf rust fungus</name>
    <dbReference type="NCBI Taxonomy" id="747676"/>
    <lineage>
        <taxon>Eukaryota</taxon>
        <taxon>Fungi</taxon>
        <taxon>Dikarya</taxon>
        <taxon>Basidiomycota</taxon>
        <taxon>Pucciniomycotina</taxon>
        <taxon>Pucciniomycetes</taxon>
        <taxon>Pucciniales</taxon>
        <taxon>Melampsoraceae</taxon>
        <taxon>Melampsora</taxon>
    </lineage>
</organism>
<feature type="region of interest" description="Disordered" evidence="1">
    <location>
        <begin position="39"/>
        <end position="99"/>
    </location>
</feature>
<dbReference type="GO" id="GO:0003688">
    <property type="term" value="F:DNA replication origin binding"/>
    <property type="evidence" value="ECO:0007669"/>
    <property type="project" value="TreeGrafter"/>
</dbReference>
<dbReference type="GO" id="GO:0043596">
    <property type="term" value="C:nuclear replication fork"/>
    <property type="evidence" value="ECO:0007669"/>
    <property type="project" value="TreeGrafter"/>
</dbReference>
<dbReference type="eggNOG" id="KOG3056">
    <property type="taxonomic scope" value="Eukaryota"/>
</dbReference>
<proteinExistence type="predicted"/>
<dbReference type="Gene3D" id="2.40.50.140">
    <property type="entry name" value="Nucleic acid-binding proteins"/>
    <property type="match status" value="1"/>
</dbReference>
<dbReference type="GO" id="GO:0006270">
    <property type="term" value="P:DNA replication initiation"/>
    <property type="evidence" value="ECO:0007669"/>
    <property type="project" value="InterPro"/>
</dbReference>
<dbReference type="PANTHER" id="PTHR13454:SF11">
    <property type="entry name" value="PROTEIN MCM10 HOMOLOG"/>
    <property type="match status" value="1"/>
</dbReference>
<dbReference type="InterPro" id="IPR012340">
    <property type="entry name" value="NA-bd_OB-fold"/>
</dbReference>
<feature type="compositionally biased region" description="Basic and acidic residues" evidence="1">
    <location>
        <begin position="64"/>
        <end position="77"/>
    </location>
</feature>
<dbReference type="KEGG" id="mlr:MELLADRAFT_89687"/>
<reference evidence="3" key="1">
    <citation type="journal article" date="2011" name="Proc. Natl. Acad. Sci. U.S.A.">
        <title>Obligate biotrophy features unraveled by the genomic analysis of rust fungi.</title>
        <authorList>
            <person name="Duplessis S."/>
            <person name="Cuomo C.A."/>
            <person name="Lin Y.-C."/>
            <person name="Aerts A."/>
            <person name="Tisserant E."/>
            <person name="Veneault-Fourrey C."/>
            <person name="Joly D.L."/>
            <person name="Hacquard S."/>
            <person name="Amselem J."/>
            <person name="Cantarel B.L."/>
            <person name="Chiu R."/>
            <person name="Coutinho P.M."/>
            <person name="Feau N."/>
            <person name="Field M."/>
            <person name="Frey P."/>
            <person name="Gelhaye E."/>
            <person name="Goldberg J."/>
            <person name="Grabherr M.G."/>
            <person name="Kodira C.D."/>
            <person name="Kohler A."/>
            <person name="Kuees U."/>
            <person name="Lindquist E.A."/>
            <person name="Lucas S.M."/>
            <person name="Mago R."/>
            <person name="Mauceli E."/>
            <person name="Morin E."/>
            <person name="Murat C."/>
            <person name="Pangilinan J.L."/>
            <person name="Park R."/>
            <person name="Pearson M."/>
            <person name="Quesneville H."/>
            <person name="Rouhier N."/>
            <person name="Sakthikumar S."/>
            <person name="Salamov A.A."/>
            <person name="Schmutz J."/>
            <person name="Selles B."/>
            <person name="Shapiro H."/>
            <person name="Tanguay P."/>
            <person name="Tuskan G.A."/>
            <person name="Henrissat B."/>
            <person name="Van de Peer Y."/>
            <person name="Rouze P."/>
            <person name="Ellis J.G."/>
            <person name="Dodds P.N."/>
            <person name="Schein J.E."/>
            <person name="Zhong S."/>
            <person name="Hamelin R.C."/>
            <person name="Grigoriev I.V."/>
            <person name="Szabo L.J."/>
            <person name="Martin F."/>
        </authorList>
    </citation>
    <scope>NUCLEOTIDE SEQUENCE [LARGE SCALE GENOMIC DNA]</scope>
    <source>
        <strain evidence="3">98AG31 / pathotype 3-4-7</strain>
    </source>
</reference>
<dbReference type="InParanoid" id="F4RU92"/>
<feature type="compositionally biased region" description="Polar residues" evidence="1">
    <location>
        <begin position="90"/>
        <end position="99"/>
    </location>
</feature>
<dbReference type="EMBL" id="GL883121">
    <property type="protein sequence ID" value="EGG03896.1"/>
    <property type="molecule type" value="Genomic_DNA"/>
</dbReference>
<dbReference type="HOGENOM" id="CLU_350569_0_0_1"/>